<dbReference type="EMBL" id="QZVT01000008">
    <property type="protein sequence ID" value="RJT77830.1"/>
    <property type="molecule type" value="Genomic_DNA"/>
</dbReference>
<evidence type="ECO:0000313" key="3">
    <source>
        <dbReference type="Proteomes" id="UP000272560"/>
    </source>
</evidence>
<keyword evidence="1" id="KW-1133">Transmembrane helix</keyword>
<dbReference type="Proteomes" id="UP000272560">
    <property type="component" value="Unassembled WGS sequence"/>
</dbReference>
<name>A0A3A5MBE7_9MICC</name>
<gene>
    <name evidence="2" type="ORF">D6T63_14890</name>
</gene>
<reference evidence="2 3" key="1">
    <citation type="submission" date="2018-09" db="EMBL/GenBank/DDBJ databases">
        <title>Novel species of Arthrobacter.</title>
        <authorList>
            <person name="Liu Q."/>
            <person name="Xin Y.-H."/>
        </authorList>
    </citation>
    <scope>NUCLEOTIDE SEQUENCE [LARGE SCALE GENOMIC DNA]</scope>
    <source>
        <strain evidence="2 3">Hz2</strain>
    </source>
</reference>
<dbReference type="AlphaFoldDB" id="A0A3A5MBE7"/>
<proteinExistence type="predicted"/>
<accession>A0A3A5MBE7</accession>
<protein>
    <submittedName>
        <fullName evidence="2">Uncharacterized protein</fullName>
    </submittedName>
</protein>
<organism evidence="2 3">
    <name type="scientific">Arthrobacter cheniae</name>
    <dbReference type="NCBI Taxonomy" id="1258888"/>
    <lineage>
        <taxon>Bacteria</taxon>
        <taxon>Bacillati</taxon>
        <taxon>Actinomycetota</taxon>
        <taxon>Actinomycetes</taxon>
        <taxon>Micrococcales</taxon>
        <taxon>Micrococcaceae</taxon>
        <taxon>Arthrobacter</taxon>
    </lineage>
</organism>
<sequence>METGATELSADAPVSADVLRAPSKARRVRATALGGAGVLIVLIAGFVTVNVVNTSAFGPHRPVEAYLDALVAGDADLSRTLISSGVGGDEDALLSDAVYGEAGGRLSGYEVQEVSTTDGTATVTADVVQGGLTTSIDFTLTRTGRAVLLFDEWRLDGPEPVRDISMVVAEDLQAVTVNGAEVALPSGGTGPYAGLRSVALPALPGDYVVSPPAPSTYQSYGDEQRITVSVDADSALSGVLFRAEATPAAESEAIARVTERLAACLASTEPAPGGCPNRSFMFGDPEDVRSPRWTLDREPTFVFEESYEPGVYGLRSVDAEATFSYERNTEFDRTKPPRWERAEDTQTLLISATVTVTGEELQVELD</sequence>
<evidence type="ECO:0000256" key="1">
    <source>
        <dbReference type="SAM" id="Phobius"/>
    </source>
</evidence>
<keyword evidence="1" id="KW-0812">Transmembrane</keyword>
<keyword evidence="1" id="KW-0472">Membrane</keyword>
<evidence type="ECO:0000313" key="2">
    <source>
        <dbReference type="EMBL" id="RJT77830.1"/>
    </source>
</evidence>
<comment type="caution">
    <text evidence="2">The sequence shown here is derived from an EMBL/GenBank/DDBJ whole genome shotgun (WGS) entry which is preliminary data.</text>
</comment>
<feature type="transmembrane region" description="Helical" evidence="1">
    <location>
        <begin position="30"/>
        <end position="52"/>
    </location>
</feature>
<keyword evidence="3" id="KW-1185">Reference proteome</keyword>